<evidence type="ECO:0000256" key="5">
    <source>
        <dbReference type="ARBA" id="ARBA00022552"/>
    </source>
</evidence>
<proteinExistence type="inferred from homology"/>
<dbReference type="GO" id="GO:0008173">
    <property type="term" value="F:RNA methyltransferase activity"/>
    <property type="evidence" value="ECO:0007669"/>
    <property type="project" value="InterPro"/>
</dbReference>
<keyword evidence="10" id="KW-0479">Metal-binding</keyword>
<keyword evidence="11" id="KW-0408">Iron</keyword>
<dbReference type="Proteomes" id="UP000649604">
    <property type="component" value="Unassembled WGS sequence"/>
</dbReference>
<evidence type="ECO:0000256" key="10">
    <source>
        <dbReference type="ARBA" id="ARBA00022723"/>
    </source>
</evidence>
<keyword evidence="5" id="KW-0698">rRNA processing</keyword>
<comment type="cofactor">
    <cofactor evidence="1">
        <name>[4Fe-4S] cluster</name>
        <dbReference type="ChEBI" id="CHEBI:49883"/>
    </cofactor>
</comment>
<evidence type="ECO:0000313" key="14">
    <source>
        <dbReference type="EMBL" id="MBD3326763.1"/>
    </source>
</evidence>
<dbReference type="InterPro" id="IPR040072">
    <property type="entry name" value="Methyltransferase_A"/>
</dbReference>
<evidence type="ECO:0000256" key="6">
    <source>
        <dbReference type="ARBA" id="ARBA00022603"/>
    </source>
</evidence>
<comment type="subcellular location">
    <subcellularLocation>
        <location evidence="2">Cytoplasm</location>
    </subcellularLocation>
</comment>
<evidence type="ECO:0000259" key="13">
    <source>
        <dbReference type="PROSITE" id="PS51918"/>
    </source>
</evidence>
<evidence type="ECO:0000256" key="12">
    <source>
        <dbReference type="ARBA" id="ARBA00023014"/>
    </source>
</evidence>
<dbReference type="InterPro" id="IPR013785">
    <property type="entry name" value="Aldolase_TIM"/>
</dbReference>
<dbReference type="PANTHER" id="PTHR30544">
    <property type="entry name" value="23S RRNA METHYLTRANSFERASE"/>
    <property type="match status" value="1"/>
</dbReference>
<name>A0A9D5JZ29_9BACT</name>
<organism evidence="14 15">
    <name type="scientific">candidate division KSB3 bacterium</name>
    <dbReference type="NCBI Taxonomy" id="2044937"/>
    <lineage>
        <taxon>Bacteria</taxon>
        <taxon>candidate division KSB3</taxon>
    </lineage>
</organism>
<dbReference type="SUPFAM" id="SSF102114">
    <property type="entry name" value="Radical SAM enzymes"/>
    <property type="match status" value="1"/>
</dbReference>
<dbReference type="PROSITE" id="PS51918">
    <property type="entry name" value="RADICAL_SAM"/>
    <property type="match status" value="1"/>
</dbReference>
<dbReference type="Pfam" id="PF04055">
    <property type="entry name" value="Radical_SAM"/>
    <property type="match status" value="1"/>
</dbReference>
<dbReference type="AlphaFoldDB" id="A0A9D5JZ29"/>
<gene>
    <name evidence="14" type="primary">rlmN</name>
    <name evidence="14" type="ORF">GF339_19420</name>
</gene>
<dbReference type="SFLD" id="SFLDS00029">
    <property type="entry name" value="Radical_SAM"/>
    <property type="match status" value="1"/>
</dbReference>
<protein>
    <submittedName>
        <fullName evidence="14">23S rRNA (Adenine(2503)-C(2))-methyltransferase RlmN</fullName>
        <ecNumber evidence="14">2.1.1.192</ecNumber>
    </submittedName>
</protein>
<dbReference type="Gene3D" id="1.10.150.530">
    <property type="match status" value="1"/>
</dbReference>
<dbReference type="GO" id="GO:0051539">
    <property type="term" value="F:4 iron, 4 sulfur cluster binding"/>
    <property type="evidence" value="ECO:0007669"/>
    <property type="project" value="UniProtKB-KW"/>
</dbReference>
<sequence length="327" mass="37080">MRIRVKRTMEGKPLLLDYSLAEMREFVTASGHPAYRADQILEWLYRKQVASWDELTNLPKAWRETLRESHALTPFRSYSVRISTDQTRKYLFELHDGTRIESVAIPMKQHYTLCLSTQVGCALRCGFCLTGKQGFRRNLSSGEILGQILTVQRDLRSEARISNLVLMGMGEPLLNYDHTVKAIRMMLAEHGCNFSNRKLTLSTAGILPGITALGQEDFTINLAVSLNAPTDELRTRLMPVNTLYPLAQLLEACRAYPLPERRRITFEYVLLDGFNDTPGHARTIASLLRGIRCKINLIPLNAPSQLPFRPSSEAAMLRFQEILAKQG</sequence>
<evidence type="ECO:0000256" key="4">
    <source>
        <dbReference type="ARBA" id="ARBA00022490"/>
    </source>
</evidence>
<dbReference type="EMBL" id="WJJP01000633">
    <property type="protein sequence ID" value="MBD3326763.1"/>
    <property type="molecule type" value="Genomic_DNA"/>
</dbReference>
<dbReference type="Gene3D" id="3.20.20.70">
    <property type="entry name" value="Aldolase class I"/>
    <property type="match status" value="1"/>
</dbReference>
<evidence type="ECO:0000256" key="7">
    <source>
        <dbReference type="ARBA" id="ARBA00022679"/>
    </source>
</evidence>
<keyword evidence="7 14" id="KW-0808">Transferase</keyword>
<keyword evidence="4" id="KW-0963">Cytoplasm</keyword>
<evidence type="ECO:0000256" key="2">
    <source>
        <dbReference type="ARBA" id="ARBA00004496"/>
    </source>
</evidence>
<dbReference type="InterPro" id="IPR048641">
    <property type="entry name" value="RlmN_N"/>
</dbReference>
<keyword evidence="8" id="KW-0949">S-adenosyl-L-methionine</keyword>
<dbReference type="InterPro" id="IPR004383">
    <property type="entry name" value="rRNA_lsu_MTrfase_RlmN/Cfr"/>
</dbReference>
<reference evidence="14" key="1">
    <citation type="submission" date="2019-11" db="EMBL/GenBank/DDBJ databases">
        <title>Microbial mats filling the niche in hypersaline microbial mats.</title>
        <authorList>
            <person name="Wong H.L."/>
            <person name="Macleod F.I."/>
            <person name="White R.A. III"/>
            <person name="Burns B.P."/>
        </authorList>
    </citation>
    <scope>NUCLEOTIDE SEQUENCE</scope>
    <source>
        <strain evidence="14">Rbin_158</strain>
    </source>
</reference>
<keyword evidence="6 14" id="KW-0489">Methyltransferase</keyword>
<evidence type="ECO:0000313" key="15">
    <source>
        <dbReference type="Proteomes" id="UP000649604"/>
    </source>
</evidence>
<dbReference type="GO" id="GO:0070475">
    <property type="term" value="P:rRNA base methylation"/>
    <property type="evidence" value="ECO:0007669"/>
    <property type="project" value="InterPro"/>
</dbReference>
<dbReference type="GO" id="GO:0046872">
    <property type="term" value="F:metal ion binding"/>
    <property type="evidence" value="ECO:0007669"/>
    <property type="project" value="UniProtKB-KW"/>
</dbReference>
<evidence type="ECO:0000256" key="1">
    <source>
        <dbReference type="ARBA" id="ARBA00001966"/>
    </source>
</evidence>
<dbReference type="PIRSF" id="PIRSF006004">
    <property type="entry name" value="CHP00048"/>
    <property type="match status" value="1"/>
</dbReference>
<dbReference type="PANTHER" id="PTHR30544:SF5">
    <property type="entry name" value="RADICAL SAM CORE DOMAIN-CONTAINING PROTEIN"/>
    <property type="match status" value="1"/>
</dbReference>
<dbReference type="Pfam" id="PF21016">
    <property type="entry name" value="RlmN_N"/>
    <property type="match status" value="1"/>
</dbReference>
<dbReference type="InterPro" id="IPR027492">
    <property type="entry name" value="RNA_MTrfase_RlmN"/>
</dbReference>
<accession>A0A9D5JZ29</accession>
<dbReference type="InterPro" id="IPR058240">
    <property type="entry name" value="rSAM_sf"/>
</dbReference>
<evidence type="ECO:0000256" key="3">
    <source>
        <dbReference type="ARBA" id="ARBA00022485"/>
    </source>
</evidence>
<dbReference type="InterPro" id="IPR007197">
    <property type="entry name" value="rSAM"/>
</dbReference>
<evidence type="ECO:0000256" key="11">
    <source>
        <dbReference type="ARBA" id="ARBA00023004"/>
    </source>
</evidence>
<dbReference type="NCBIfam" id="TIGR00048">
    <property type="entry name" value="rRNA_mod_RlmN"/>
    <property type="match status" value="1"/>
</dbReference>
<feature type="domain" description="Radical SAM core" evidence="13">
    <location>
        <begin position="107"/>
        <end position="327"/>
    </location>
</feature>
<keyword evidence="12" id="KW-0411">Iron-sulfur</keyword>
<dbReference type="GO" id="GO:0030488">
    <property type="term" value="P:tRNA methylation"/>
    <property type="evidence" value="ECO:0007669"/>
    <property type="project" value="InterPro"/>
</dbReference>
<dbReference type="GO" id="GO:0005737">
    <property type="term" value="C:cytoplasm"/>
    <property type="evidence" value="ECO:0007669"/>
    <property type="project" value="UniProtKB-SubCell"/>
</dbReference>
<dbReference type="CDD" id="cd01335">
    <property type="entry name" value="Radical_SAM"/>
    <property type="match status" value="1"/>
</dbReference>
<feature type="non-terminal residue" evidence="14">
    <location>
        <position position="327"/>
    </location>
</feature>
<dbReference type="EC" id="2.1.1.192" evidence="14"/>
<comment type="caution">
    <text evidence="14">The sequence shown here is derived from an EMBL/GenBank/DDBJ whole genome shotgun (WGS) entry which is preliminary data.</text>
</comment>
<evidence type="ECO:0000256" key="8">
    <source>
        <dbReference type="ARBA" id="ARBA00022691"/>
    </source>
</evidence>
<keyword evidence="3" id="KW-0004">4Fe-4S</keyword>
<evidence type="ECO:0000256" key="9">
    <source>
        <dbReference type="ARBA" id="ARBA00022694"/>
    </source>
</evidence>
<keyword evidence="9" id="KW-0819">tRNA processing</keyword>
<dbReference type="HAMAP" id="MF_01849">
    <property type="entry name" value="RNA_methyltr_RlmN"/>
    <property type="match status" value="1"/>
</dbReference>